<organism evidence="3 4">
    <name type="scientific">Cellulomonas wangsupingiae</name>
    <dbReference type="NCBI Taxonomy" id="2968085"/>
    <lineage>
        <taxon>Bacteria</taxon>
        <taxon>Bacillati</taxon>
        <taxon>Actinomycetota</taxon>
        <taxon>Actinomycetes</taxon>
        <taxon>Micrococcales</taxon>
        <taxon>Cellulomonadaceae</taxon>
        <taxon>Cellulomonas</taxon>
    </lineage>
</organism>
<name>A0ABY5K4J3_9CELL</name>
<feature type="signal peptide" evidence="2">
    <location>
        <begin position="1"/>
        <end position="20"/>
    </location>
</feature>
<dbReference type="RefSeq" id="WP_227566591.1">
    <property type="nucleotide sequence ID" value="NZ_CP101989.1"/>
</dbReference>
<evidence type="ECO:0000256" key="2">
    <source>
        <dbReference type="SAM" id="SignalP"/>
    </source>
</evidence>
<dbReference type="Gene3D" id="1.20.120.20">
    <property type="entry name" value="Apolipoprotein"/>
    <property type="match status" value="1"/>
</dbReference>
<dbReference type="EMBL" id="CP101989">
    <property type="protein sequence ID" value="UUI63831.1"/>
    <property type="molecule type" value="Genomic_DNA"/>
</dbReference>
<keyword evidence="4" id="KW-1185">Reference proteome</keyword>
<dbReference type="PROSITE" id="PS51257">
    <property type="entry name" value="PROKAR_LIPOPROTEIN"/>
    <property type="match status" value="1"/>
</dbReference>
<feature type="coiled-coil region" evidence="1">
    <location>
        <begin position="61"/>
        <end position="88"/>
    </location>
</feature>
<keyword evidence="1" id="KW-0175">Coiled coil</keyword>
<dbReference type="Proteomes" id="UP001317322">
    <property type="component" value="Chromosome"/>
</dbReference>
<keyword evidence="2" id="KW-0732">Signal</keyword>
<evidence type="ECO:0000256" key="1">
    <source>
        <dbReference type="SAM" id="Coils"/>
    </source>
</evidence>
<reference evidence="3 4" key="1">
    <citation type="submission" date="2022-07" db="EMBL/GenBank/DDBJ databases">
        <title>Novel species in genus cellulomonas.</title>
        <authorList>
            <person name="Ye L."/>
        </authorList>
    </citation>
    <scope>NUCLEOTIDE SEQUENCE [LARGE SCALE GENOMIC DNA]</scope>
    <source>
        <strain evidence="4">zg-Y908</strain>
    </source>
</reference>
<evidence type="ECO:0000313" key="4">
    <source>
        <dbReference type="Proteomes" id="UP001317322"/>
    </source>
</evidence>
<proteinExistence type="predicted"/>
<accession>A0ABY5K4J3</accession>
<sequence>MRRSRGVRVTAVLAVLLAAAGCSDDSTEASSTRACDAADDLEKALSDFEDALSPEATVDELRDARQRVDDAQDALDDAAEDVVEARARDVEEAWDRLDDDVSGLRGDETVGEAVDALRTDAAAVRDALRELVADVDC</sequence>
<evidence type="ECO:0000313" key="3">
    <source>
        <dbReference type="EMBL" id="UUI63831.1"/>
    </source>
</evidence>
<gene>
    <name evidence="3" type="ORF">NP075_11855</name>
</gene>
<protein>
    <submittedName>
        <fullName evidence="3">Uncharacterized protein</fullName>
    </submittedName>
</protein>
<feature type="chain" id="PRO_5045936251" evidence="2">
    <location>
        <begin position="21"/>
        <end position="137"/>
    </location>
</feature>